<dbReference type="Pfam" id="PF04205">
    <property type="entry name" value="FMN_bind"/>
    <property type="match status" value="1"/>
</dbReference>
<comment type="catalytic activity">
    <reaction evidence="7 8">
        <text>dihydrourocanate + A = urocanate + AH2</text>
        <dbReference type="Rhea" id="RHEA:36059"/>
        <dbReference type="ChEBI" id="CHEBI:13193"/>
        <dbReference type="ChEBI" id="CHEBI:17499"/>
        <dbReference type="ChEBI" id="CHEBI:27247"/>
        <dbReference type="ChEBI" id="CHEBI:72991"/>
        <dbReference type="EC" id="1.3.99.33"/>
    </reaction>
</comment>
<evidence type="ECO:0000256" key="3">
    <source>
        <dbReference type="ARBA" id="ARBA00015872"/>
    </source>
</evidence>
<dbReference type="InterPro" id="IPR010960">
    <property type="entry name" value="Flavocytochrome_c"/>
</dbReference>
<dbReference type="STRING" id="1291743.LOSG293_320030"/>
<comment type="cofactor">
    <cofactor evidence="8">
        <name>FAD</name>
        <dbReference type="ChEBI" id="CHEBI:57692"/>
    </cofactor>
    <text evidence="8">Binds 1 FAD per subunit.</text>
</comment>
<sequence>MTTNNPKFKPGTYHVDAPGHNGTFPIEVTFSEDRIESVKVDGKTETDGIGSNAYTTMPQQIVDGQTLNVDVVTGASDTSHGILSGVAEAIKQAGVDPEIIKDRPHYVDPDAEVEDLDYTTDIVVIGGGGAGLAAAATALDQGKKVVLLEKTMALGGNTVRAGGPMNAADPEWQNQFKALPGEDKTLEELTEYDLDQVDDEYKADFETLKGQIREYLDSKKDYLFDSVELHRIQTYLGGTRTDLQGNRIYGKYPLVKKLTDNVLNSVKWLKEIGVKFDETEVAMPVGALWRRGHKPLEQAGFAYIKALGKYVEDHGGIILKEAPVIRLMNVNGKVSRVIAERANEQRITVRADAVILATGGFGANTKMVQEYNTYWPSIDDDIPTTNSPAITGDGIALGQSVHADVTGMGFVQMMPVSDPETGELFSGIQTPPANFVMVNQEGKRFVNEFAERDVLAKAAFENGGLFYLIADNEIKKTAYNTSEAQLEQQVKDGRLFKADTLADLAKQIDVDPVVLEDTIKKYNSYVDADNDPEFGKNVFDLKVEQAPFYATPRKPAIHHTMGGLTIDADAHVLNADGERIPGLYAAGEVAGGLHAGNRLGGNSLADIFTFGPIAAKTAASEIVDTASGASMH</sequence>
<dbReference type="OrthoDB" id="9806724at2"/>
<name>A0A081BKA2_9LACO</name>
<dbReference type="Gene3D" id="3.90.1010.20">
    <property type="match status" value="1"/>
</dbReference>
<keyword evidence="12" id="KW-1185">Reference proteome</keyword>
<dbReference type="eggNOG" id="COG1053">
    <property type="taxonomic scope" value="Bacteria"/>
</dbReference>
<feature type="region of interest" description="Disordered" evidence="9">
    <location>
        <begin position="1"/>
        <end position="20"/>
    </location>
</feature>
<dbReference type="RefSeq" id="WP_034529087.1">
    <property type="nucleotide sequence ID" value="NZ_BBJM01000032.1"/>
</dbReference>
<dbReference type="Gene3D" id="3.90.700.10">
    <property type="entry name" value="Succinate dehydrogenase/fumarate reductase flavoprotein, catalytic domain"/>
    <property type="match status" value="1"/>
</dbReference>
<dbReference type="EC" id="1.3.99.33" evidence="2 8"/>
<dbReference type="InterPro" id="IPR003953">
    <property type="entry name" value="FAD-dep_OxRdtase_2_FAD-bd"/>
</dbReference>
<comment type="similarity">
    <text evidence="1 8">Belongs to the FAD-dependent oxidoreductase 2 family. FRD/SDH subfamily.</text>
</comment>
<evidence type="ECO:0000313" key="11">
    <source>
        <dbReference type="EMBL" id="GAK48470.1"/>
    </source>
</evidence>
<comment type="cofactor">
    <cofactor evidence="8">
        <name>FMN</name>
        <dbReference type="ChEBI" id="CHEBI:58210"/>
    </cofactor>
    <text evidence="8">Binds 1 or 2 FMN covalently per subunit.</text>
</comment>
<dbReference type="GO" id="GO:0033765">
    <property type="term" value="F:steroid dehydrogenase activity, acting on the CH-CH group of donors"/>
    <property type="evidence" value="ECO:0007669"/>
    <property type="project" value="UniProtKB-ARBA"/>
</dbReference>
<evidence type="ECO:0000256" key="1">
    <source>
        <dbReference type="ARBA" id="ARBA00008040"/>
    </source>
</evidence>
<accession>A0A081BKA2</accession>
<dbReference type="NCBIfam" id="TIGR01813">
    <property type="entry name" value="flavo_cyto_c"/>
    <property type="match status" value="1"/>
</dbReference>
<dbReference type="PANTHER" id="PTHR43400">
    <property type="entry name" value="FUMARATE REDUCTASE"/>
    <property type="match status" value="1"/>
</dbReference>
<evidence type="ECO:0000256" key="5">
    <source>
        <dbReference type="ARBA" id="ARBA00022827"/>
    </source>
</evidence>
<dbReference type="PANTHER" id="PTHR43400:SF7">
    <property type="entry name" value="FAD-DEPENDENT OXIDOREDUCTASE 2 FAD BINDING DOMAIN-CONTAINING PROTEIN"/>
    <property type="match status" value="1"/>
</dbReference>
<dbReference type="Pfam" id="PF00890">
    <property type="entry name" value="FAD_binding_2"/>
    <property type="match status" value="2"/>
</dbReference>
<evidence type="ECO:0000256" key="2">
    <source>
        <dbReference type="ARBA" id="ARBA00013137"/>
    </source>
</evidence>
<dbReference type="SMART" id="SM00900">
    <property type="entry name" value="FMN_bind"/>
    <property type="match status" value="1"/>
</dbReference>
<dbReference type="AlphaFoldDB" id="A0A081BKA2"/>
<organism evidence="11 12">
    <name type="scientific">Secundilactobacillus oryzae JCM 18671</name>
    <dbReference type="NCBI Taxonomy" id="1291743"/>
    <lineage>
        <taxon>Bacteria</taxon>
        <taxon>Bacillati</taxon>
        <taxon>Bacillota</taxon>
        <taxon>Bacilli</taxon>
        <taxon>Lactobacillales</taxon>
        <taxon>Lactobacillaceae</taxon>
        <taxon>Secundilactobacillus</taxon>
    </lineage>
</organism>
<evidence type="ECO:0000256" key="7">
    <source>
        <dbReference type="ARBA" id="ARBA00049922"/>
    </source>
</evidence>
<dbReference type="InterPro" id="IPR050315">
    <property type="entry name" value="FAD-oxidoreductase_2"/>
</dbReference>
<protein>
    <recommendedName>
        <fullName evidence="3 8">Urocanate reductase</fullName>
        <ecNumber evidence="2 8">1.3.99.33</ecNumber>
    </recommendedName>
</protein>
<dbReference type="InterPro" id="IPR036188">
    <property type="entry name" value="FAD/NAD-bd_sf"/>
</dbReference>
<dbReference type="SUPFAM" id="SSF51905">
    <property type="entry name" value="FAD/NAD(P)-binding domain"/>
    <property type="match status" value="1"/>
</dbReference>
<gene>
    <name evidence="11" type="ORF">LOSG293_320030</name>
</gene>
<reference evidence="11" key="1">
    <citation type="journal article" date="2014" name="Genome Announc.">
        <title>Draft Genome Sequence of Lactobacillus oryzae Strain SG293T.</title>
        <authorList>
            <person name="Tanizawa Y."/>
            <person name="Fujisawa T."/>
            <person name="Mochizuki T."/>
            <person name="Kaminuma E."/>
            <person name="Nakamura Y."/>
            <person name="Tohno M."/>
        </authorList>
    </citation>
    <scope>NUCLEOTIDE SEQUENCE [LARGE SCALE GENOMIC DNA]</scope>
    <source>
        <strain evidence="11">SG293</strain>
    </source>
</reference>
<dbReference type="InterPro" id="IPR027477">
    <property type="entry name" value="Succ_DH/fumarate_Rdtase_cat_sf"/>
</dbReference>
<dbReference type="Gene3D" id="3.50.50.60">
    <property type="entry name" value="FAD/NAD(P)-binding domain"/>
    <property type="match status" value="2"/>
</dbReference>
<dbReference type="eggNOG" id="COG3976">
    <property type="taxonomic scope" value="Bacteria"/>
</dbReference>
<dbReference type="EMBL" id="BBJM01000032">
    <property type="protein sequence ID" value="GAK48470.1"/>
    <property type="molecule type" value="Genomic_DNA"/>
</dbReference>
<evidence type="ECO:0000256" key="4">
    <source>
        <dbReference type="ARBA" id="ARBA00022630"/>
    </source>
</evidence>
<feature type="domain" description="FMN-binding" evidence="10">
    <location>
        <begin position="19"/>
        <end position="93"/>
    </location>
</feature>
<evidence type="ECO:0000313" key="12">
    <source>
        <dbReference type="Proteomes" id="UP000028700"/>
    </source>
</evidence>
<evidence type="ECO:0000259" key="10">
    <source>
        <dbReference type="SMART" id="SM00900"/>
    </source>
</evidence>
<dbReference type="InterPro" id="IPR007329">
    <property type="entry name" value="FMN-bd"/>
</dbReference>
<dbReference type="GO" id="GO:0010181">
    <property type="term" value="F:FMN binding"/>
    <property type="evidence" value="ECO:0007669"/>
    <property type="project" value="InterPro"/>
</dbReference>
<keyword evidence="4 8" id="KW-0285">Flavoprotein</keyword>
<keyword evidence="6 8" id="KW-0560">Oxidoreductase</keyword>
<comment type="caution">
    <text evidence="11">The sequence shown here is derived from an EMBL/GenBank/DDBJ whole genome shotgun (WGS) entry which is preliminary data.</text>
</comment>
<evidence type="ECO:0000256" key="6">
    <source>
        <dbReference type="ARBA" id="ARBA00023002"/>
    </source>
</evidence>
<dbReference type="Proteomes" id="UP000028700">
    <property type="component" value="Unassembled WGS sequence"/>
</dbReference>
<evidence type="ECO:0000256" key="9">
    <source>
        <dbReference type="SAM" id="MobiDB-lite"/>
    </source>
</evidence>
<dbReference type="SUPFAM" id="SSF56425">
    <property type="entry name" value="Succinate dehydrogenase/fumarate reductase flavoprotein, catalytic domain"/>
    <property type="match status" value="1"/>
</dbReference>
<dbReference type="GO" id="GO:0016020">
    <property type="term" value="C:membrane"/>
    <property type="evidence" value="ECO:0007669"/>
    <property type="project" value="InterPro"/>
</dbReference>
<proteinExistence type="inferred from homology"/>
<keyword evidence="5 8" id="KW-0274">FAD</keyword>
<evidence type="ECO:0000256" key="8">
    <source>
        <dbReference type="RuleBase" id="RU366062"/>
    </source>
</evidence>